<gene>
    <name evidence="2" type="ORF">CSSPJE1EN1_LOCUS5829</name>
</gene>
<evidence type="ECO:0000256" key="1">
    <source>
        <dbReference type="SAM" id="MobiDB-lite"/>
    </source>
</evidence>
<name>A0ABP0W313_9BRYO</name>
<evidence type="ECO:0000313" key="2">
    <source>
        <dbReference type="EMBL" id="CAK9260351.1"/>
    </source>
</evidence>
<organism evidence="2 3">
    <name type="scientific">Sphagnum jensenii</name>
    <dbReference type="NCBI Taxonomy" id="128206"/>
    <lineage>
        <taxon>Eukaryota</taxon>
        <taxon>Viridiplantae</taxon>
        <taxon>Streptophyta</taxon>
        <taxon>Embryophyta</taxon>
        <taxon>Bryophyta</taxon>
        <taxon>Sphagnophytina</taxon>
        <taxon>Sphagnopsida</taxon>
        <taxon>Sphagnales</taxon>
        <taxon>Sphagnaceae</taxon>
        <taxon>Sphagnum</taxon>
    </lineage>
</organism>
<sequence>MEPRRGSERLIGILLKRSGRGERDESLMANKLRASVFPRGVQRTSGQRLKRKTSRNDRHRCEHSPSSTCVHYCSVVVVTL</sequence>
<feature type="compositionally biased region" description="Basic and acidic residues" evidence="1">
    <location>
        <begin position="54"/>
        <end position="63"/>
    </location>
</feature>
<accession>A0ABP0W313</accession>
<keyword evidence="3" id="KW-1185">Reference proteome</keyword>
<reference evidence="2" key="1">
    <citation type="submission" date="2024-02" db="EMBL/GenBank/DDBJ databases">
        <authorList>
            <consortium name="ELIXIR-Norway"/>
            <consortium name="Elixir Norway"/>
        </authorList>
    </citation>
    <scope>NUCLEOTIDE SEQUENCE</scope>
</reference>
<dbReference type="EMBL" id="OZ020108">
    <property type="protein sequence ID" value="CAK9260351.1"/>
    <property type="molecule type" value="Genomic_DNA"/>
</dbReference>
<feature type="region of interest" description="Disordered" evidence="1">
    <location>
        <begin position="40"/>
        <end position="63"/>
    </location>
</feature>
<dbReference type="Proteomes" id="UP001497444">
    <property type="component" value="Chromosome 13"/>
</dbReference>
<protein>
    <submittedName>
        <fullName evidence="2">Uncharacterized protein</fullName>
    </submittedName>
</protein>
<proteinExistence type="predicted"/>
<evidence type="ECO:0000313" key="3">
    <source>
        <dbReference type="Proteomes" id="UP001497444"/>
    </source>
</evidence>